<evidence type="ECO:0000313" key="2">
    <source>
        <dbReference type="EMBL" id="QDT36310.1"/>
    </source>
</evidence>
<dbReference type="Proteomes" id="UP000317318">
    <property type="component" value="Chromosome"/>
</dbReference>
<sequence length="393" mass="42802">MKLRSHFETDLRWAAAVLIAIVLPVTLPDLTPPDPSDSYSDNALGKLAAVRLCDALGVEARRNTEDLTRVLGDTSKFDPWETVLVLAGPARYPTPAEWSVLLDWIDEGGAVVLAANSAQPEFEVPGYDIAVVELGEPLEVAPDDESGDLILDWGDAVDSYAWTSYGRIEGSGVEPILEIDGTVQAGRIAIGDGELTIVATDSPLTNIGLGRGLTSVITWRLLEGATYIRSVYVFDESLNVSGTPRIVSLLISEPFRPFTMQCLIALLLFAWWQSRPFGPGIAVADPVRDDIVAHADAAGTLHYRQGDGRRLLIRYREALISDLKLRRLKGREDRVLAPIADRMNSSVADVRAVFRETGSNAKAPRDRAAAARLIRRLAEVREASGRPTPQGEN</sequence>
<feature type="domain" description="DUF4350" evidence="1">
    <location>
        <begin position="38"/>
        <end position="222"/>
    </location>
</feature>
<reference evidence="2 3" key="1">
    <citation type="submission" date="2019-02" db="EMBL/GenBank/DDBJ databases">
        <title>Deep-cultivation of Planctomycetes and their phenomic and genomic characterization uncovers novel biology.</title>
        <authorList>
            <person name="Wiegand S."/>
            <person name="Jogler M."/>
            <person name="Boedeker C."/>
            <person name="Pinto D."/>
            <person name="Vollmers J."/>
            <person name="Rivas-Marin E."/>
            <person name="Kohn T."/>
            <person name="Peeters S.H."/>
            <person name="Heuer A."/>
            <person name="Rast P."/>
            <person name="Oberbeckmann S."/>
            <person name="Bunk B."/>
            <person name="Jeske O."/>
            <person name="Meyerdierks A."/>
            <person name="Storesund J.E."/>
            <person name="Kallscheuer N."/>
            <person name="Luecker S."/>
            <person name="Lage O.M."/>
            <person name="Pohl T."/>
            <person name="Merkel B.J."/>
            <person name="Hornburger P."/>
            <person name="Mueller R.-W."/>
            <person name="Bruemmer F."/>
            <person name="Labrenz M."/>
            <person name="Spormann A.M."/>
            <person name="Op den Camp H."/>
            <person name="Overmann J."/>
            <person name="Amann R."/>
            <person name="Jetten M.S.M."/>
            <person name="Mascher T."/>
            <person name="Medema M.H."/>
            <person name="Devos D.P."/>
            <person name="Kaster A.-K."/>
            <person name="Ovreas L."/>
            <person name="Rohde M."/>
            <person name="Galperin M.Y."/>
            <person name="Jogler C."/>
        </authorList>
    </citation>
    <scope>NUCLEOTIDE SEQUENCE [LARGE SCALE GENOMIC DNA]</scope>
    <source>
        <strain evidence="2 3">Pan189</strain>
    </source>
</reference>
<evidence type="ECO:0000313" key="3">
    <source>
        <dbReference type="Proteomes" id="UP000317318"/>
    </source>
</evidence>
<gene>
    <name evidence="2" type="ORF">Pan189_06660</name>
</gene>
<dbReference type="AlphaFoldDB" id="A0A517QXK9"/>
<accession>A0A517QXK9</accession>
<dbReference type="KEGG" id="svp:Pan189_06660"/>
<keyword evidence="3" id="KW-1185">Reference proteome</keyword>
<evidence type="ECO:0000259" key="1">
    <source>
        <dbReference type="Pfam" id="PF14258"/>
    </source>
</evidence>
<dbReference type="OrthoDB" id="279395at2"/>
<dbReference type="EMBL" id="CP036268">
    <property type="protein sequence ID" value="QDT36310.1"/>
    <property type="molecule type" value="Genomic_DNA"/>
</dbReference>
<organism evidence="2 3">
    <name type="scientific">Stratiformator vulcanicus</name>
    <dbReference type="NCBI Taxonomy" id="2527980"/>
    <lineage>
        <taxon>Bacteria</taxon>
        <taxon>Pseudomonadati</taxon>
        <taxon>Planctomycetota</taxon>
        <taxon>Planctomycetia</taxon>
        <taxon>Planctomycetales</taxon>
        <taxon>Planctomycetaceae</taxon>
        <taxon>Stratiformator</taxon>
    </lineage>
</organism>
<name>A0A517QXK9_9PLAN</name>
<protein>
    <recommendedName>
        <fullName evidence="1">DUF4350 domain-containing protein</fullName>
    </recommendedName>
</protein>
<dbReference type="Pfam" id="PF14258">
    <property type="entry name" value="DUF4350"/>
    <property type="match status" value="1"/>
</dbReference>
<dbReference type="InterPro" id="IPR025646">
    <property type="entry name" value="DUF4350"/>
</dbReference>
<dbReference type="RefSeq" id="WP_145362521.1">
    <property type="nucleotide sequence ID" value="NZ_CP036268.1"/>
</dbReference>
<proteinExistence type="predicted"/>